<dbReference type="GeneID" id="78178814"/>
<dbReference type="RefSeq" id="WP_165357735.1">
    <property type="nucleotide sequence ID" value="NZ_JBBMFL010000030.1"/>
</dbReference>
<dbReference type="InterPro" id="IPR018060">
    <property type="entry name" value="HTH_AraC"/>
</dbReference>
<dbReference type="PROSITE" id="PS01124">
    <property type="entry name" value="HTH_ARAC_FAMILY_2"/>
    <property type="match status" value="1"/>
</dbReference>
<dbReference type="Proteomes" id="UP001460202">
    <property type="component" value="Unassembled WGS sequence"/>
</dbReference>
<evidence type="ECO:0000313" key="6">
    <source>
        <dbReference type="Proteomes" id="UP001460202"/>
    </source>
</evidence>
<evidence type="ECO:0000256" key="3">
    <source>
        <dbReference type="ARBA" id="ARBA00023163"/>
    </source>
</evidence>
<protein>
    <submittedName>
        <fullName evidence="5">Helix-turn-helix domain-containing protein</fullName>
    </submittedName>
</protein>
<dbReference type="InterPro" id="IPR009057">
    <property type="entry name" value="Homeodomain-like_sf"/>
</dbReference>
<keyword evidence="3" id="KW-0804">Transcription</keyword>
<proteinExistence type="predicted"/>
<dbReference type="SUPFAM" id="SSF46689">
    <property type="entry name" value="Homeodomain-like"/>
    <property type="match status" value="1"/>
</dbReference>
<dbReference type="InterPro" id="IPR037923">
    <property type="entry name" value="HTH-like"/>
</dbReference>
<dbReference type="SMART" id="SM00342">
    <property type="entry name" value="HTH_ARAC"/>
    <property type="match status" value="1"/>
</dbReference>
<keyword evidence="6" id="KW-1185">Reference proteome</keyword>
<feature type="domain" description="HTH araC/xylS-type" evidence="4">
    <location>
        <begin position="187"/>
        <end position="285"/>
    </location>
</feature>
<dbReference type="SUPFAM" id="SSF51215">
    <property type="entry name" value="Regulatory protein AraC"/>
    <property type="match status" value="1"/>
</dbReference>
<name>A0ABV1H1X4_9BACT</name>
<reference evidence="5 6" key="1">
    <citation type="submission" date="2024-03" db="EMBL/GenBank/DDBJ databases">
        <title>Human intestinal bacterial collection.</title>
        <authorList>
            <person name="Pauvert C."/>
            <person name="Hitch T.C.A."/>
            <person name="Clavel T."/>
        </authorList>
    </citation>
    <scope>NUCLEOTIDE SEQUENCE [LARGE SCALE GENOMIC DNA]</scope>
    <source>
        <strain evidence="5 6">CLA-KB-H122</strain>
    </source>
</reference>
<dbReference type="EMBL" id="JBBMFL010000030">
    <property type="protein sequence ID" value="MEQ2546312.1"/>
    <property type="molecule type" value="Genomic_DNA"/>
</dbReference>
<evidence type="ECO:0000256" key="2">
    <source>
        <dbReference type="ARBA" id="ARBA00023125"/>
    </source>
</evidence>
<comment type="caution">
    <text evidence="5">The sequence shown here is derived from an EMBL/GenBank/DDBJ whole genome shotgun (WGS) entry which is preliminary data.</text>
</comment>
<dbReference type="Gene3D" id="1.10.10.60">
    <property type="entry name" value="Homeodomain-like"/>
    <property type="match status" value="1"/>
</dbReference>
<keyword evidence="1" id="KW-0805">Transcription regulation</keyword>
<dbReference type="PANTHER" id="PTHR43280:SF32">
    <property type="entry name" value="TRANSCRIPTIONAL REGULATORY PROTEIN"/>
    <property type="match status" value="1"/>
</dbReference>
<accession>A0ABV1H1X4</accession>
<evidence type="ECO:0000256" key="1">
    <source>
        <dbReference type="ARBA" id="ARBA00023015"/>
    </source>
</evidence>
<keyword evidence="2" id="KW-0238">DNA-binding</keyword>
<dbReference type="PANTHER" id="PTHR43280">
    <property type="entry name" value="ARAC-FAMILY TRANSCRIPTIONAL REGULATOR"/>
    <property type="match status" value="1"/>
</dbReference>
<evidence type="ECO:0000259" key="4">
    <source>
        <dbReference type="PROSITE" id="PS01124"/>
    </source>
</evidence>
<dbReference type="Pfam" id="PF12833">
    <property type="entry name" value="HTH_18"/>
    <property type="match status" value="1"/>
</dbReference>
<organism evidence="5 6">
    <name type="scientific">Alistipes intestinihominis</name>
    <dbReference type="NCBI Taxonomy" id="3133172"/>
    <lineage>
        <taxon>Bacteria</taxon>
        <taxon>Pseudomonadati</taxon>
        <taxon>Bacteroidota</taxon>
        <taxon>Bacteroidia</taxon>
        <taxon>Bacteroidales</taxon>
        <taxon>Rikenellaceae</taxon>
        <taxon>Alistipes</taxon>
    </lineage>
</organism>
<evidence type="ECO:0000313" key="5">
    <source>
        <dbReference type="EMBL" id="MEQ2546312.1"/>
    </source>
</evidence>
<sequence length="290" mass="34047">MRPESNSEEPFKFLSEHFVIFENARDFVRLDDQKGWRMLLFCIDGRFQIEVNGTPYTIEPNDIAFCTPDKIVTRTMMSPDFKGYLFGCSANFSKRIFPNSADLWNKVFYMSRNFKIHLSDRESVELLEDYHFLKRKITRIDHLYYDEIIRCLLQAFLYQTAHVLDNHVEAETTATEEPLQSRHQICQAFIDLLSSTKPVPRSVQWYAERLCKTPRYLSTAVKRASGRSASEWIHEALTREVADALKNSPKSIKEISDELDFPNLSFFGRYVRQRLGCSPSEFRQRKNNPQ</sequence>
<gene>
    <name evidence="5" type="ORF">WMO46_15310</name>
</gene>